<evidence type="ECO:0000259" key="1">
    <source>
        <dbReference type="Pfam" id="PF02796"/>
    </source>
</evidence>
<dbReference type="Gene3D" id="1.10.10.60">
    <property type="entry name" value="Homeodomain-like"/>
    <property type="match status" value="2"/>
</dbReference>
<accession>A0ABM7YD51</accession>
<dbReference type="Proteomes" id="UP000831817">
    <property type="component" value="Chromosome"/>
</dbReference>
<evidence type="ECO:0000313" key="2">
    <source>
        <dbReference type="EMBL" id="BDH79264.1"/>
    </source>
</evidence>
<dbReference type="InterPro" id="IPR006120">
    <property type="entry name" value="Resolvase_HTH_dom"/>
</dbReference>
<organism evidence="2 3">
    <name type="scientific">Methanothermobacter tenebrarum</name>
    <dbReference type="NCBI Taxonomy" id="680118"/>
    <lineage>
        <taxon>Archaea</taxon>
        <taxon>Methanobacteriati</taxon>
        <taxon>Methanobacteriota</taxon>
        <taxon>Methanomada group</taxon>
        <taxon>Methanobacteria</taxon>
        <taxon>Methanobacteriales</taxon>
        <taxon>Methanobacteriaceae</taxon>
        <taxon>Methanothermobacter</taxon>
    </lineage>
</organism>
<proteinExistence type="predicted"/>
<dbReference type="RefSeq" id="WP_248565096.1">
    <property type="nucleotide sequence ID" value="NZ_AP025698.1"/>
</dbReference>
<dbReference type="GeneID" id="71965163"/>
<evidence type="ECO:0000313" key="3">
    <source>
        <dbReference type="Proteomes" id="UP000831817"/>
    </source>
</evidence>
<feature type="domain" description="Resolvase HTH" evidence="1">
    <location>
        <begin position="111"/>
        <end position="147"/>
    </location>
</feature>
<reference evidence="2 3" key="1">
    <citation type="submission" date="2022-04" db="EMBL/GenBank/DDBJ databases">
        <title>Complete genome of Methanothermobacter tenebrarum strain RMAS.</title>
        <authorList>
            <person name="Nakamura K."/>
            <person name="Oshima K."/>
            <person name="Hattori M."/>
            <person name="Kamagata Y."/>
            <person name="Takamizawa K."/>
        </authorList>
    </citation>
    <scope>NUCLEOTIDE SEQUENCE [LARGE SCALE GENOMIC DNA]</scope>
    <source>
        <strain evidence="2 3">RMAS</strain>
    </source>
</reference>
<dbReference type="SUPFAM" id="SSF46689">
    <property type="entry name" value="Homeodomain-like"/>
    <property type="match status" value="1"/>
</dbReference>
<protein>
    <submittedName>
        <fullName evidence="2">Resolvase</fullName>
    </submittedName>
</protein>
<dbReference type="Pfam" id="PF02796">
    <property type="entry name" value="HTH_7"/>
    <property type="match status" value="1"/>
</dbReference>
<dbReference type="EMBL" id="AP025698">
    <property type="protein sequence ID" value="BDH79264.1"/>
    <property type="molecule type" value="Genomic_DNA"/>
</dbReference>
<keyword evidence="3" id="KW-1185">Reference proteome</keyword>
<dbReference type="InterPro" id="IPR009057">
    <property type="entry name" value="Homeodomain-like_sf"/>
</dbReference>
<name>A0ABM7YD51_9EURY</name>
<gene>
    <name evidence="2" type="ORF">MTTB_06430</name>
</gene>
<sequence length="153" mass="17930">MITLAKKIHINQPLTSRRIIEVLEKNPDLEKITCPPSLYNRIPPKYLKALKDLGIKVEPKRRRKYAEKDVKMIRKLISEGKTPKEIANITKMPIKTIYYLKGDMKLKRGPKPKYDKITRMRVRKMAEEGVPAKKIAEKFNIPLRTVYYIIKKG</sequence>